<sequence>MSENLSQRVGDQRVRNRIMEVTETLAFGDEGVRQVGLKEYFEQFYDWIPNNDDGSALRNSAITEIERNLITAVRTLLDNACDVTPDMSEEEFIETGWPRRIQPFARETLDVMLRRGKFSEEIVPSS</sequence>
<gene>
    <name evidence="1" type="ORF">IHQ68_16110</name>
</gene>
<protein>
    <submittedName>
        <fullName evidence="1">Uncharacterized protein</fullName>
    </submittedName>
</protein>
<dbReference type="Proteomes" id="UP001181622">
    <property type="component" value="Unassembled WGS sequence"/>
</dbReference>
<dbReference type="RefSeq" id="WP_309393640.1">
    <property type="nucleotide sequence ID" value="NZ_JADBEO010000041.1"/>
</dbReference>
<organism evidence="1 2">
    <name type="scientific">Chelatococcus sambhunathii</name>
    <dbReference type="NCBI Taxonomy" id="363953"/>
    <lineage>
        <taxon>Bacteria</taxon>
        <taxon>Pseudomonadati</taxon>
        <taxon>Pseudomonadota</taxon>
        <taxon>Alphaproteobacteria</taxon>
        <taxon>Hyphomicrobiales</taxon>
        <taxon>Chelatococcaceae</taxon>
        <taxon>Chelatococcus</taxon>
    </lineage>
</organism>
<dbReference type="EMBL" id="JADBEO010000041">
    <property type="protein sequence ID" value="MDR4308145.1"/>
    <property type="molecule type" value="Genomic_DNA"/>
</dbReference>
<proteinExistence type="predicted"/>
<name>A0ABU1DJ38_9HYPH</name>
<keyword evidence="2" id="KW-1185">Reference proteome</keyword>
<evidence type="ECO:0000313" key="2">
    <source>
        <dbReference type="Proteomes" id="UP001181622"/>
    </source>
</evidence>
<reference evidence="1" key="1">
    <citation type="submission" date="2020-10" db="EMBL/GenBank/DDBJ databases">
        <authorList>
            <person name="Abbas A."/>
            <person name="Razzaq R."/>
            <person name="Waqas M."/>
            <person name="Abbas N."/>
            <person name="Nielsen T.K."/>
            <person name="Hansen L.H."/>
            <person name="Hussain S."/>
            <person name="Shahid M."/>
        </authorList>
    </citation>
    <scope>NUCLEOTIDE SEQUENCE</scope>
    <source>
        <strain evidence="1">S14</strain>
    </source>
</reference>
<accession>A0ABU1DJ38</accession>
<comment type="caution">
    <text evidence="1">The sequence shown here is derived from an EMBL/GenBank/DDBJ whole genome shotgun (WGS) entry which is preliminary data.</text>
</comment>
<evidence type="ECO:0000313" key="1">
    <source>
        <dbReference type="EMBL" id="MDR4308145.1"/>
    </source>
</evidence>